<dbReference type="OrthoDB" id="9974549at2"/>
<feature type="region of interest" description="Disordered" evidence="1">
    <location>
        <begin position="1"/>
        <end position="106"/>
    </location>
</feature>
<proteinExistence type="predicted"/>
<dbReference type="AlphaFoldDB" id="A0A4U1JDP1"/>
<evidence type="ECO:0000313" key="2">
    <source>
        <dbReference type="EMBL" id="TKD08640.1"/>
    </source>
</evidence>
<evidence type="ECO:0000313" key="3">
    <source>
        <dbReference type="Proteomes" id="UP000309215"/>
    </source>
</evidence>
<dbReference type="EMBL" id="SSMQ01000013">
    <property type="protein sequence ID" value="TKD08640.1"/>
    <property type="molecule type" value="Genomic_DNA"/>
</dbReference>
<comment type="caution">
    <text evidence="2">The sequence shown here is derived from an EMBL/GenBank/DDBJ whole genome shotgun (WGS) entry which is preliminary data.</text>
</comment>
<keyword evidence="3" id="KW-1185">Reference proteome</keyword>
<organism evidence="2 3">
    <name type="scientific">Polyangium fumosum</name>
    <dbReference type="NCBI Taxonomy" id="889272"/>
    <lineage>
        <taxon>Bacteria</taxon>
        <taxon>Pseudomonadati</taxon>
        <taxon>Myxococcota</taxon>
        <taxon>Polyangia</taxon>
        <taxon>Polyangiales</taxon>
        <taxon>Polyangiaceae</taxon>
        <taxon>Polyangium</taxon>
    </lineage>
</organism>
<feature type="compositionally biased region" description="Pro residues" evidence="1">
    <location>
        <begin position="1"/>
        <end position="45"/>
    </location>
</feature>
<feature type="compositionally biased region" description="Basic and acidic residues" evidence="1">
    <location>
        <begin position="72"/>
        <end position="82"/>
    </location>
</feature>
<sequence length="143" mass="15199">MPTHRSPPPPWPPWPPAPPEPARMIPPSPPSPPEPPVPPVPPLPEGVPEVVGCCASPPQPAERSASSGSAVRRKELDRRMIEQDIGTTPPRKSRKGRVPHDAAPSLHGTGTMLIQFSIVYSSCCPASIVTLPSFTSTTTDATR</sequence>
<dbReference type="Proteomes" id="UP000309215">
    <property type="component" value="Unassembled WGS sequence"/>
</dbReference>
<name>A0A4U1JDP1_9BACT</name>
<accession>A0A4U1JDP1</accession>
<evidence type="ECO:0000256" key="1">
    <source>
        <dbReference type="SAM" id="MobiDB-lite"/>
    </source>
</evidence>
<reference evidence="2 3" key="1">
    <citation type="submission" date="2019-04" db="EMBL/GenBank/DDBJ databases">
        <authorList>
            <person name="Li Y."/>
            <person name="Wang J."/>
        </authorList>
    </citation>
    <scope>NUCLEOTIDE SEQUENCE [LARGE SCALE GENOMIC DNA]</scope>
    <source>
        <strain evidence="2 3">DSM 14668</strain>
    </source>
</reference>
<gene>
    <name evidence="2" type="ORF">E8A74_15270</name>
</gene>
<protein>
    <submittedName>
        <fullName evidence="2">Uncharacterized protein</fullName>
    </submittedName>
</protein>